<evidence type="ECO:0000313" key="1">
    <source>
        <dbReference type="EMBL" id="AFI92495.1"/>
    </source>
</evidence>
<evidence type="ECO:0008006" key="3">
    <source>
        <dbReference type="Google" id="ProtNLM"/>
    </source>
</evidence>
<dbReference type="Gene3D" id="2.180.10.10">
    <property type="entry name" value="RHS repeat-associated core"/>
    <property type="match status" value="1"/>
</dbReference>
<protein>
    <recommendedName>
        <fullName evidence="3">RHS repeat-associated core domain-containing protein</fullName>
    </recommendedName>
</protein>
<dbReference type="HOGENOM" id="CLU_1234061_0_0_6"/>
<dbReference type="KEGG" id="pec:W5S_4449"/>
<gene>
    <name evidence="1" type="ordered locus">W5S_4449</name>
</gene>
<dbReference type="AlphaFoldDB" id="A0A0H3IBN4"/>
<dbReference type="CDD" id="cd20724">
    <property type="entry name" value="CdiA-CT_Kp342-like"/>
    <property type="match status" value="1"/>
</dbReference>
<dbReference type="eggNOG" id="COG3209">
    <property type="taxonomic scope" value="Bacteria"/>
</dbReference>
<dbReference type="EMBL" id="CP003415">
    <property type="protein sequence ID" value="AFI92495.1"/>
    <property type="molecule type" value="Genomic_DNA"/>
</dbReference>
<reference evidence="1 2" key="1">
    <citation type="journal article" date="2012" name="J. Bacteriol.">
        <title>Genome sequence of Pectobacterium sp. strain SCC3193.</title>
        <authorList>
            <person name="Koskinen J.P."/>
            <person name="Laine P."/>
            <person name="Niemi O."/>
            <person name="Nykyri J."/>
            <person name="Harjunpaa H."/>
            <person name="Auvinen P."/>
            <person name="Paulin L."/>
            <person name="Pirhonen M."/>
            <person name="Palva T."/>
            <person name="Holm L."/>
        </authorList>
    </citation>
    <scope>NUCLEOTIDE SEQUENCE [LARGE SCALE GENOMIC DNA]</scope>
    <source>
        <strain evidence="1 2">SCC3193</strain>
    </source>
</reference>
<dbReference type="PATRIC" id="fig|1166016.3.peg.4523"/>
<organism evidence="1 2">
    <name type="scientific">Pectobacterium parmentieri</name>
    <dbReference type="NCBI Taxonomy" id="1905730"/>
    <lineage>
        <taxon>Bacteria</taxon>
        <taxon>Pseudomonadati</taxon>
        <taxon>Pseudomonadota</taxon>
        <taxon>Gammaproteobacteria</taxon>
        <taxon>Enterobacterales</taxon>
        <taxon>Pectobacteriaceae</taxon>
        <taxon>Pectobacterium</taxon>
    </lineage>
</organism>
<proteinExistence type="predicted"/>
<name>A0A0H3IBN4_PECPM</name>
<dbReference type="STRING" id="1905730.W5S_4449"/>
<evidence type="ECO:0000313" key="2">
    <source>
        <dbReference type="Proteomes" id="UP000008044"/>
    </source>
</evidence>
<sequence length="224" mass="25080">MAVHDVHWRGEQGLWGAHREERRPIPLRRYLGDAANEEVYCELLYQGQYLSPDPIGLAGGIRPQAYVHNPLTRVDPLGLAESACEQRQRILDNIEASRRARESSNLPNPYNKDLEFDSKKFDYLFGRVNSSPHSTARSGQLVDSMKKVGTDDSLQGRKILTDHFSESLKGSSNVTGVFRGHGGILQEIRESLLIGPSGKATMLETTYEIMLSGVRRFLTTIPKS</sequence>
<dbReference type="Proteomes" id="UP000008044">
    <property type="component" value="Chromosome"/>
</dbReference>
<accession>A0A0H3IBN4</accession>